<organism evidence="8 9">
    <name type="scientific">Puniceicoccus vermicola</name>
    <dbReference type="NCBI Taxonomy" id="388746"/>
    <lineage>
        <taxon>Bacteria</taxon>
        <taxon>Pseudomonadati</taxon>
        <taxon>Verrucomicrobiota</taxon>
        <taxon>Opitutia</taxon>
        <taxon>Puniceicoccales</taxon>
        <taxon>Puniceicoccaceae</taxon>
        <taxon>Puniceicoccus</taxon>
    </lineage>
</organism>
<protein>
    <submittedName>
        <fullName evidence="8">OadG family protein</fullName>
    </submittedName>
</protein>
<keyword evidence="3 7" id="KW-0812">Transmembrane</keyword>
<gene>
    <name evidence="8" type="ORF">H5P30_18445</name>
</gene>
<keyword evidence="4 7" id="KW-1133">Transmembrane helix</keyword>
<feature type="region of interest" description="Disordered" evidence="6">
    <location>
        <begin position="54"/>
        <end position="80"/>
    </location>
</feature>
<dbReference type="InterPro" id="IPR005899">
    <property type="entry name" value="Na_pump_deCOase"/>
</dbReference>
<dbReference type="NCBIfam" id="TIGR01195">
    <property type="entry name" value="oadG_fam"/>
    <property type="match status" value="1"/>
</dbReference>
<proteinExistence type="predicted"/>
<evidence type="ECO:0000256" key="2">
    <source>
        <dbReference type="ARBA" id="ARBA00022475"/>
    </source>
</evidence>
<keyword evidence="5 7" id="KW-0472">Membrane</keyword>
<comment type="subcellular location">
    <subcellularLocation>
        <location evidence="1">Cell membrane</location>
    </subcellularLocation>
</comment>
<keyword evidence="9" id="KW-1185">Reference proteome</keyword>
<keyword evidence="2" id="KW-1003">Cell membrane</keyword>
<evidence type="ECO:0000256" key="5">
    <source>
        <dbReference type="ARBA" id="ARBA00023136"/>
    </source>
</evidence>
<evidence type="ECO:0000256" key="1">
    <source>
        <dbReference type="ARBA" id="ARBA00004236"/>
    </source>
</evidence>
<evidence type="ECO:0000313" key="8">
    <source>
        <dbReference type="EMBL" id="MBC2603763.1"/>
    </source>
</evidence>
<dbReference type="Proteomes" id="UP000525652">
    <property type="component" value="Unassembled WGS sequence"/>
</dbReference>
<evidence type="ECO:0000313" key="9">
    <source>
        <dbReference type="Proteomes" id="UP000525652"/>
    </source>
</evidence>
<dbReference type="GO" id="GO:0015081">
    <property type="term" value="F:sodium ion transmembrane transporter activity"/>
    <property type="evidence" value="ECO:0007669"/>
    <property type="project" value="InterPro"/>
</dbReference>
<reference evidence="8 9" key="1">
    <citation type="submission" date="2020-07" db="EMBL/GenBank/DDBJ databases">
        <authorList>
            <person name="Feng X."/>
        </authorList>
    </citation>
    <scope>NUCLEOTIDE SEQUENCE [LARGE SCALE GENOMIC DNA]</scope>
    <source>
        <strain evidence="8 9">JCM14086</strain>
    </source>
</reference>
<feature type="compositionally biased region" description="Low complexity" evidence="6">
    <location>
        <begin position="54"/>
        <end position="79"/>
    </location>
</feature>
<evidence type="ECO:0000256" key="3">
    <source>
        <dbReference type="ARBA" id="ARBA00022692"/>
    </source>
</evidence>
<dbReference type="EMBL" id="JACHVA010000132">
    <property type="protein sequence ID" value="MBC2603763.1"/>
    <property type="molecule type" value="Genomic_DNA"/>
</dbReference>
<name>A0A7X1B3B3_9BACT</name>
<dbReference type="RefSeq" id="WP_185694383.1">
    <property type="nucleotide sequence ID" value="NZ_JACHVA010000132.1"/>
</dbReference>
<evidence type="ECO:0000256" key="7">
    <source>
        <dbReference type="SAM" id="Phobius"/>
    </source>
</evidence>
<sequence length="129" mass="13874">MPMQLPIPIAAAESHTAINLVVTGFLFVVVVLMILAGITWLGGKYFAARDAAKPPLAKKTVKPPKTAAPAATASAAPSSNEGEHLTAVITAAIHVALQDQRFRVRSIRRMAPGWAQEGRRQIFSSHRLR</sequence>
<dbReference type="Pfam" id="PF04277">
    <property type="entry name" value="OAD_gamma"/>
    <property type="match status" value="1"/>
</dbReference>
<dbReference type="GO" id="GO:0005886">
    <property type="term" value="C:plasma membrane"/>
    <property type="evidence" value="ECO:0007669"/>
    <property type="project" value="UniProtKB-SubCell"/>
</dbReference>
<dbReference type="GO" id="GO:0036376">
    <property type="term" value="P:sodium ion export across plasma membrane"/>
    <property type="evidence" value="ECO:0007669"/>
    <property type="project" value="InterPro"/>
</dbReference>
<comment type="caution">
    <text evidence="8">The sequence shown here is derived from an EMBL/GenBank/DDBJ whole genome shotgun (WGS) entry which is preliminary data.</text>
</comment>
<evidence type="ECO:0000256" key="4">
    <source>
        <dbReference type="ARBA" id="ARBA00022989"/>
    </source>
</evidence>
<evidence type="ECO:0000256" key="6">
    <source>
        <dbReference type="SAM" id="MobiDB-lite"/>
    </source>
</evidence>
<accession>A0A7X1B3B3</accession>
<dbReference type="AlphaFoldDB" id="A0A7X1B3B3"/>
<feature type="transmembrane region" description="Helical" evidence="7">
    <location>
        <begin position="20"/>
        <end position="43"/>
    </location>
</feature>